<dbReference type="RefSeq" id="WP_114582133.1">
    <property type="nucleotide sequence ID" value="NZ_QPMH01000008.1"/>
</dbReference>
<feature type="transmembrane region" description="Helical" evidence="12">
    <location>
        <begin position="404"/>
        <end position="426"/>
    </location>
</feature>
<dbReference type="PANTHER" id="PTHR42985:SF40">
    <property type="entry name" value="LD47995P-RELATED"/>
    <property type="match status" value="1"/>
</dbReference>
<dbReference type="GO" id="GO:0005886">
    <property type="term" value="C:plasma membrane"/>
    <property type="evidence" value="ECO:0007669"/>
    <property type="project" value="UniProtKB-SubCell"/>
</dbReference>
<dbReference type="InterPro" id="IPR051163">
    <property type="entry name" value="Sodium:Solute_Symporter_SSF"/>
</dbReference>
<dbReference type="Proteomes" id="UP000253941">
    <property type="component" value="Unassembled WGS sequence"/>
</dbReference>
<evidence type="ECO:0000313" key="14">
    <source>
        <dbReference type="Proteomes" id="UP000253941"/>
    </source>
</evidence>
<protein>
    <recommendedName>
        <fullName evidence="15">Sodium transporter</fullName>
    </recommendedName>
</protein>
<dbReference type="AlphaFoldDB" id="A0A369T987"/>
<evidence type="ECO:0000256" key="3">
    <source>
        <dbReference type="ARBA" id="ARBA00022448"/>
    </source>
</evidence>
<feature type="transmembrane region" description="Helical" evidence="12">
    <location>
        <begin position="569"/>
        <end position="589"/>
    </location>
</feature>
<dbReference type="EMBL" id="QPMH01000008">
    <property type="protein sequence ID" value="RDD61889.1"/>
    <property type="molecule type" value="Genomic_DNA"/>
</dbReference>
<feature type="transmembrane region" description="Helical" evidence="12">
    <location>
        <begin position="480"/>
        <end position="502"/>
    </location>
</feature>
<comment type="subcellular location">
    <subcellularLocation>
        <location evidence="1">Cell membrane</location>
        <topology evidence="1">Multi-pass membrane protein</topology>
    </subcellularLocation>
</comment>
<feature type="transmembrane region" description="Helical" evidence="12">
    <location>
        <begin position="155"/>
        <end position="177"/>
    </location>
</feature>
<feature type="transmembrane region" description="Helical" evidence="12">
    <location>
        <begin position="230"/>
        <end position="250"/>
    </location>
</feature>
<feature type="transmembrane region" description="Helical" evidence="12">
    <location>
        <begin position="6"/>
        <end position="26"/>
    </location>
</feature>
<organism evidence="13 14">
    <name type="scientific">Ferruginivarius sediminum</name>
    <dbReference type="NCBI Taxonomy" id="2661937"/>
    <lineage>
        <taxon>Bacteria</taxon>
        <taxon>Pseudomonadati</taxon>
        <taxon>Pseudomonadota</taxon>
        <taxon>Alphaproteobacteria</taxon>
        <taxon>Rhodospirillales</taxon>
        <taxon>Rhodospirillaceae</taxon>
        <taxon>Ferruginivarius</taxon>
    </lineage>
</organism>
<dbReference type="PANTHER" id="PTHR42985">
    <property type="entry name" value="SODIUM-COUPLED MONOCARBOXYLATE TRANSPORTER"/>
    <property type="match status" value="1"/>
</dbReference>
<dbReference type="InterPro" id="IPR038377">
    <property type="entry name" value="Na/Glc_symporter_sf"/>
</dbReference>
<evidence type="ECO:0000256" key="6">
    <source>
        <dbReference type="ARBA" id="ARBA00022989"/>
    </source>
</evidence>
<feature type="transmembrane region" description="Helical" evidence="12">
    <location>
        <begin position="312"/>
        <end position="335"/>
    </location>
</feature>
<evidence type="ECO:0000256" key="12">
    <source>
        <dbReference type="SAM" id="Phobius"/>
    </source>
</evidence>
<name>A0A369T987_9PROT</name>
<evidence type="ECO:0000256" key="7">
    <source>
        <dbReference type="ARBA" id="ARBA00023053"/>
    </source>
</evidence>
<evidence type="ECO:0000256" key="11">
    <source>
        <dbReference type="RuleBase" id="RU362091"/>
    </source>
</evidence>
<reference evidence="13 14" key="1">
    <citation type="submission" date="2018-07" db="EMBL/GenBank/DDBJ databases">
        <title>Venubactetium sediminum gen. nov., sp. nov., isolated from a marine solar saltern.</title>
        <authorList>
            <person name="Wang S."/>
        </authorList>
    </citation>
    <scope>NUCLEOTIDE SEQUENCE [LARGE SCALE GENOMIC DNA]</scope>
    <source>
        <strain evidence="13 14">WD2A32</strain>
    </source>
</reference>
<keyword evidence="5 12" id="KW-0812">Transmembrane</keyword>
<accession>A0A369T987</accession>
<keyword evidence="6 12" id="KW-1133">Transmembrane helix</keyword>
<dbReference type="GO" id="GO:0015293">
    <property type="term" value="F:symporter activity"/>
    <property type="evidence" value="ECO:0007669"/>
    <property type="project" value="TreeGrafter"/>
</dbReference>
<keyword evidence="10" id="KW-0739">Sodium transport</keyword>
<dbReference type="GO" id="GO:0006814">
    <property type="term" value="P:sodium ion transport"/>
    <property type="evidence" value="ECO:0007669"/>
    <property type="project" value="UniProtKB-KW"/>
</dbReference>
<evidence type="ECO:0000256" key="4">
    <source>
        <dbReference type="ARBA" id="ARBA00022475"/>
    </source>
</evidence>
<feature type="transmembrane region" description="Helical" evidence="12">
    <location>
        <begin position="271"/>
        <end position="292"/>
    </location>
</feature>
<feature type="transmembrane region" description="Helical" evidence="12">
    <location>
        <begin position="438"/>
        <end position="460"/>
    </location>
</feature>
<evidence type="ECO:0000256" key="8">
    <source>
        <dbReference type="ARBA" id="ARBA00023065"/>
    </source>
</evidence>
<dbReference type="Pfam" id="PF00474">
    <property type="entry name" value="SSF"/>
    <property type="match status" value="1"/>
</dbReference>
<feature type="transmembrane region" description="Helical" evidence="12">
    <location>
        <begin position="541"/>
        <end position="563"/>
    </location>
</feature>
<keyword evidence="9 12" id="KW-0472">Membrane</keyword>
<comment type="caution">
    <text evidence="13">The sequence shown here is derived from an EMBL/GenBank/DDBJ whole genome shotgun (WGS) entry which is preliminary data.</text>
</comment>
<evidence type="ECO:0000256" key="1">
    <source>
        <dbReference type="ARBA" id="ARBA00004651"/>
    </source>
</evidence>
<dbReference type="InterPro" id="IPR001734">
    <property type="entry name" value="Na/solute_symporter"/>
</dbReference>
<proteinExistence type="inferred from homology"/>
<evidence type="ECO:0000313" key="13">
    <source>
        <dbReference type="EMBL" id="RDD61889.1"/>
    </source>
</evidence>
<gene>
    <name evidence="13" type="ORF">DRB17_10380</name>
</gene>
<evidence type="ECO:0000256" key="9">
    <source>
        <dbReference type="ARBA" id="ARBA00023136"/>
    </source>
</evidence>
<evidence type="ECO:0008006" key="15">
    <source>
        <dbReference type="Google" id="ProtNLM"/>
    </source>
</evidence>
<feature type="transmembrane region" description="Helical" evidence="12">
    <location>
        <begin position="76"/>
        <end position="98"/>
    </location>
</feature>
<feature type="transmembrane region" description="Helical" evidence="12">
    <location>
        <begin position="46"/>
        <end position="70"/>
    </location>
</feature>
<keyword evidence="4" id="KW-1003">Cell membrane</keyword>
<evidence type="ECO:0000256" key="5">
    <source>
        <dbReference type="ARBA" id="ARBA00022692"/>
    </source>
</evidence>
<keyword evidence="3" id="KW-0813">Transport</keyword>
<comment type="similarity">
    <text evidence="2 11">Belongs to the sodium:solute symporter (SSF) (TC 2.A.21) family.</text>
</comment>
<feature type="transmembrane region" description="Helical" evidence="12">
    <location>
        <begin position="378"/>
        <end position="398"/>
    </location>
</feature>
<dbReference type="PROSITE" id="PS50283">
    <property type="entry name" value="NA_SOLUT_SYMP_3"/>
    <property type="match status" value="1"/>
</dbReference>
<sequence length="610" mass="63992">MTGERLIPLATVGAYFLLTLALAVVLRRQNDTIREYFVSGFKGTWWLVGAGAFMSSFSAFNFTGVAGIAYQAGWSVMIVLGANTLAFLLNAAVLAPWFRQLRAISAAQIVRQRFDATTHQVFAWLLVLTQTIFAAIQLYGLAIFSAAVFGYPTEAVVIVVGLIVVAYALTGGQWAVLATDFIQGLVLLGMTVLLAILCLVEVGGPLRLFELIREGGLATDYQVFDSGERFGGQFTLIWAAAMLIKSVTAFNSMTQAPRYFAVKTGADARKAALLTAGLTALGSILWVIPPITARLLYPEAVEAMAIAKPGEASYAVASTMLLPPMLGGLMVVAVFSATMSSMDTGLNRNAAVFTADIYPALCRFLGRPPGSEAGQLRLARAMTLLMGIVVVATAHRMASGSGGGVFQLGLTLSTMLGIPLTIPLLLNMFVHTSPVWAGLFAGGAALVPAVLGALSGTAFLSEIGQAMPFGGVVLQERWSFQAQVLASTSAGVGAYMFSTLAWPRATAAYRAQTDAFFKRMTTPVDFAREIGVDKDGMQYRVLGIASAVVGGGIVALLLLAGTWNWKVGLALLLVGGVPGLLGIVLLLAAGRAGGGAGGIGKPLMAKRRGI</sequence>
<keyword evidence="7" id="KW-0915">Sodium</keyword>
<feature type="transmembrane region" description="Helical" evidence="12">
    <location>
        <begin position="184"/>
        <end position="204"/>
    </location>
</feature>
<feature type="transmembrane region" description="Helical" evidence="12">
    <location>
        <begin position="121"/>
        <end position="149"/>
    </location>
</feature>
<evidence type="ECO:0000256" key="10">
    <source>
        <dbReference type="ARBA" id="ARBA00023201"/>
    </source>
</evidence>
<evidence type="ECO:0000256" key="2">
    <source>
        <dbReference type="ARBA" id="ARBA00006434"/>
    </source>
</evidence>
<dbReference type="Gene3D" id="1.20.1730.10">
    <property type="entry name" value="Sodium/glucose cotransporter"/>
    <property type="match status" value="1"/>
</dbReference>
<keyword evidence="8" id="KW-0406">Ion transport</keyword>
<keyword evidence="14" id="KW-1185">Reference proteome</keyword>